<reference evidence="8" key="1">
    <citation type="submission" date="2021-02" db="EMBL/GenBank/DDBJ databases">
        <title>Skermanella TT6 skin isolate.</title>
        <authorList>
            <person name="Lee K."/>
            <person name="Ganzorig M."/>
        </authorList>
    </citation>
    <scope>NUCLEOTIDE SEQUENCE</scope>
    <source>
        <strain evidence="8">TT6</strain>
    </source>
</reference>
<dbReference type="InterPro" id="IPR004960">
    <property type="entry name" value="LipA_acyltrans"/>
</dbReference>
<keyword evidence="5 7" id="KW-0472">Membrane</keyword>
<dbReference type="CDD" id="cd07984">
    <property type="entry name" value="LPLAT_LABLAT-like"/>
    <property type="match status" value="1"/>
</dbReference>
<dbReference type="PANTHER" id="PTHR30606:SF9">
    <property type="entry name" value="LIPID A BIOSYNTHESIS LAUROYLTRANSFERASE"/>
    <property type="match status" value="1"/>
</dbReference>
<evidence type="ECO:0000256" key="4">
    <source>
        <dbReference type="ARBA" id="ARBA00022679"/>
    </source>
</evidence>
<accession>A0ABX7B0S7</accession>
<keyword evidence="4" id="KW-0808">Transferase</keyword>
<keyword evidence="7" id="KW-0812">Transmembrane</keyword>
<keyword evidence="6 8" id="KW-0012">Acyltransferase</keyword>
<protein>
    <submittedName>
        <fullName evidence="8">Lauroyl acyltransferase</fullName>
    </submittedName>
</protein>
<comment type="subcellular location">
    <subcellularLocation>
        <location evidence="1">Cell inner membrane</location>
    </subcellularLocation>
</comment>
<sequence>MSTRTTFARLRRRYLGYPLEAAVLYAVYGIFAVLPLDAASGLGGWIGRTVGPRLRASRKALRNIQRALPDETPRRQDEILRGMWDNLGRVMAEYAHLDEVWHRTEVIGAETIRRMAETRTPTLFFSAHIANWEINLMGATRNGLPVTAVYRRPNNPAAGRLIDHVRAVTGSRFVPKGRDGAREVMATLKNRGSVCMLIDQKMNDGIPIPFFGRDAMTAPAIAQLALRFDCAIVPAVPERLGGANFRLTVLPPMDVPTTGDREADIRAMMVRINALVEEWVRARPEQWLWLHRRWPD</sequence>
<organism evidence="8 9">
    <name type="scientific">Skermanella cutis</name>
    <dbReference type="NCBI Taxonomy" id="2775420"/>
    <lineage>
        <taxon>Bacteria</taxon>
        <taxon>Pseudomonadati</taxon>
        <taxon>Pseudomonadota</taxon>
        <taxon>Alphaproteobacteria</taxon>
        <taxon>Rhodospirillales</taxon>
        <taxon>Azospirillaceae</taxon>
        <taxon>Skermanella</taxon>
    </lineage>
</organism>
<evidence type="ECO:0000256" key="3">
    <source>
        <dbReference type="ARBA" id="ARBA00022519"/>
    </source>
</evidence>
<gene>
    <name evidence="8" type="ORF">IGS68_17920</name>
</gene>
<keyword evidence="9" id="KW-1185">Reference proteome</keyword>
<evidence type="ECO:0000313" key="8">
    <source>
        <dbReference type="EMBL" id="QQP87942.1"/>
    </source>
</evidence>
<feature type="transmembrane region" description="Helical" evidence="7">
    <location>
        <begin position="21"/>
        <end position="46"/>
    </location>
</feature>
<evidence type="ECO:0000313" key="9">
    <source>
        <dbReference type="Proteomes" id="UP000595197"/>
    </source>
</evidence>
<evidence type="ECO:0000256" key="2">
    <source>
        <dbReference type="ARBA" id="ARBA00022475"/>
    </source>
</evidence>
<dbReference type="EMBL" id="CP067420">
    <property type="protein sequence ID" value="QQP87942.1"/>
    <property type="molecule type" value="Genomic_DNA"/>
</dbReference>
<dbReference type="PANTHER" id="PTHR30606">
    <property type="entry name" value="LIPID A BIOSYNTHESIS LAUROYL ACYLTRANSFERASE"/>
    <property type="match status" value="1"/>
</dbReference>
<keyword evidence="7" id="KW-1133">Transmembrane helix</keyword>
<dbReference type="RefSeq" id="WP_201072206.1">
    <property type="nucleotide sequence ID" value="NZ_CP067420.1"/>
</dbReference>
<proteinExistence type="predicted"/>
<dbReference type="Proteomes" id="UP000595197">
    <property type="component" value="Chromosome"/>
</dbReference>
<evidence type="ECO:0000256" key="5">
    <source>
        <dbReference type="ARBA" id="ARBA00023136"/>
    </source>
</evidence>
<keyword evidence="3" id="KW-0997">Cell inner membrane</keyword>
<evidence type="ECO:0000256" key="6">
    <source>
        <dbReference type="ARBA" id="ARBA00023315"/>
    </source>
</evidence>
<keyword evidence="2" id="KW-1003">Cell membrane</keyword>
<dbReference type="GO" id="GO:0016746">
    <property type="term" value="F:acyltransferase activity"/>
    <property type="evidence" value="ECO:0007669"/>
    <property type="project" value="UniProtKB-KW"/>
</dbReference>
<evidence type="ECO:0000256" key="1">
    <source>
        <dbReference type="ARBA" id="ARBA00004533"/>
    </source>
</evidence>
<evidence type="ECO:0000256" key="7">
    <source>
        <dbReference type="SAM" id="Phobius"/>
    </source>
</evidence>
<name>A0ABX7B0S7_9PROT</name>
<dbReference type="Pfam" id="PF03279">
    <property type="entry name" value="Lip_A_acyltrans"/>
    <property type="match status" value="1"/>
</dbReference>